<feature type="compositionally biased region" description="Basic and acidic residues" evidence="1">
    <location>
        <begin position="102"/>
        <end position="113"/>
    </location>
</feature>
<feature type="domain" description="Beta-lactamase-related" evidence="2">
    <location>
        <begin position="314"/>
        <end position="660"/>
    </location>
</feature>
<gene>
    <name evidence="3" type="ORF">B7P34_30735</name>
</gene>
<feature type="compositionally biased region" description="Basic residues" evidence="1">
    <location>
        <begin position="114"/>
        <end position="131"/>
    </location>
</feature>
<dbReference type="SUPFAM" id="SSF56601">
    <property type="entry name" value="beta-lactamase/transpeptidase-like"/>
    <property type="match status" value="1"/>
</dbReference>
<dbReference type="AlphaFoldDB" id="A0A9X7PEH6"/>
<keyword evidence="4" id="KW-1185">Reference proteome</keyword>
<evidence type="ECO:0000256" key="1">
    <source>
        <dbReference type="SAM" id="MobiDB-lite"/>
    </source>
</evidence>
<dbReference type="EMBL" id="PXWG01000148">
    <property type="protein sequence ID" value="PSJ24953.1"/>
    <property type="molecule type" value="Genomic_DNA"/>
</dbReference>
<dbReference type="Pfam" id="PF00144">
    <property type="entry name" value="Beta-lactamase"/>
    <property type="match status" value="1"/>
</dbReference>
<dbReference type="InterPro" id="IPR001466">
    <property type="entry name" value="Beta-lactam-related"/>
</dbReference>
<evidence type="ECO:0000259" key="2">
    <source>
        <dbReference type="Pfam" id="PF00144"/>
    </source>
</evidence>
<evidence type="ECO:0000313" key="3">
    <source>
        <dbReference type="EMBL" id="PSJ24953.1"/>
    </source>
</evidence>
<dbReference type="PANTHER" id="PTHR43283:SF3">
    <property type="entry name" value="BETA-LACTAMASE FAMILY PROTEIN (AFU_ORTHOLOGUE AFUA_5G07500)"/>
    <property type="match status" value="1"/>
</dbReference>
<proteinExistence type="predicted"/>
<accession>A0A9X7PEH6</accession>
<protein>
    <submittedName>
        <fullName evidence="3">Serine hydrolase</fullName>
    </submittedName>
</protein>
<feature type="compositionally biased region" description="Basic and acidic residues" evidence="1">
    <location>
        <begin position="71"/>
        <end position="87"/>
    </location>
</feature>
<dbReference type="InterPro" id="IPR050789">
    <property type="entry name" value="Diverse_Enzym_Activities"/>
</dbReference>
<evidence type="ECO:0000313" key="4">
    <source>
        <dbReference type="Proteomes" id="UP000242427"/>
    </source>
</evidence>
<dbReference type="Proteomes" id="UP000242427">
    <property type="component" value="Unassembled WGS sequence"/>
</dbReference>
<dbReference type="GO" id="GO:0016787">
    <property type="term" value="F:hydrolase activity"/>
    <property type="evidence" value="ECO:0007669"/>
    <property type="project" value="UniProtKB-KW"/>
</dbReference>
<dbReference type="Gene3D" id="3.40.710.10">
    <property type="entry name" value="DD-peptidase/beta-lactamase superfamily"/>
    <property type="match status" value="1"/>
</dbReference>
<keyword evidence="3" id="KW-0378">Hydrolase</keyword>
<dbReference type="InterPro" id="IPR012338">
    <property type="entry name" value="Beta-lactam/transpept-like"/>
</dbReference>
<sequence>MDRRDAPSGRLRRGVRQAQDGPRDGPRRGAARLGGRVPRLRLRAGARPVAVLPARGAVLEPPPRPAGAAEPVRHARSDHGPRAEPARGGRGGVRAVVPRLPGHHEPGPAPHRDRPPHRHDRRSRRRDRRGRGVSPVPDTKPAGTKPAGPFLSAAWLAAGRSLERPPAGVRDTVTLRLEIIDPPPGAPPAVDVDVDLAAGRLGVATAEGEAPGLRIALPHAAARALLLGSPQERVGVFERGDVRAEGNFSLLFFVDAALRRDGAGHVAALRAAAGPAGPREASPTDGATGAEETAGAAEAVEHAREALPGTVHELEREVGASTPGAQLHVSLDGVTLADAGLGEARPGVPMTHRSLPLWYCCAKPLLSAALGRLWEAGAYDPYLPVAHYVPAFGRAGKESITSMDLLTHTGPLPTGDDPLHGVVAGPDDERLRRALGVAVPPWSRRAPGVNYSQWWAWFVLARILPVVDGREYRPYVEQEILGPCGMTGTRVHLTPEDFTAFGDRLPLIHVSNPRSAPQPTHWWSTEAATTRCIPGVNTRGPLSDLGRFLAMLLRGGDAPGGRVLAPPTVAALTARHRTGLRDRYGNADWGMGFRLECRHLGEEFTSFGTHTSPRSYGHDGLWTAVAFADPDAGLTVAVHLNGKVEHERHRERILRIADAVYRDLRLC</sequence>
<dbReference type="PANTHER" id="PTHR43283">
    <property type="entry name" value="BETA-LACTAMASE-RELATED"/>
    <property type="match status" value="1"/>
</dbReference>
<organism evidence="3 4">
    <name type="scientific">Streptosporangium nondiastaticum</name>
    <dbReference type="NCBI Taxonomy" id="35764"/>
    <lineage>
        <taxon>Bacteria</taxon>
        <taxon>Bacillati</taxon>
        <taxon>Actinomycetota</taxon>
        <taxon>Actinomycetes</taxon>
        <taxon>Streptosporangiales</taxon>
        <taxon>Streptosporangiaceae</taxon>
        <taxon>Streptosporangium</taxon>
    </lineage>
</organism>
<comment type="caution">
    <text evidence="3">The sequence shown here is derived from an EMBL/GenBank/DDBJ whole genome shotgun (WGS) entry which is preliminary data.</text>
</comment>
<name>A0A9X7PEH6_9ACTN</name>
<reference evidence="3 4" key="1">
    <citation type="submission" date="2018-03" db="EMBL/GenBank/DDBJ databases">
        <title>Chitinolytic properties of Streptosporangium nondiastaticum TBG75A20.</title>
        <authorList>
            <person name="Gayathri V."/>
            <person name="Shiburaj S."/>
        </authorList>
    </citation>
    <scope>NUCLEOTIDE SEQUENCE [LARGE SCALE GENOMIC DNA]</scope>
    <source>
        <strain evidence="3 4">TBG75A20</strain>
    </source>
</reference>
<feature type="region of interest" description="Disordered" evidence="1">
    <location>
        <begin position="1"/>
        <end position="148"/>
    </location>
</feature>
<feature type="region of interest" description="Disordered" evidence="1">
    <location>
        <begin position="272"/>
        <end position="297"/>
    </location>
</feature>